<dbReference type="EMBL" id="JAUQSY010000023">
    <property type="protein sequence ID" value="MDO7877621.1"/>
    <property type="molecule type" value="Genomic_DNA"/>
</dbReference>
<organism evidence="1 2">
    <name type="scientific">Hymenobacter aranciens</name>
    <dbReference type="NCBI Taxonomy" id="3063996"/>
    <lineage>
        <taxon>Bacteria</taxon>
        <taxon>Pseudomonadati</taxon>
        <taxon>Bacteroidota</taxon>
        <taxon>Cytophagia</taxon>
        <taxon>Cytophagales</taxon>
        <taxon>Hymenobacteraceae</taxon>
        <taxon>Hymenobacter</taxon>
    </lineage>
</organism>
<gene>
    <name evidence="1" type="ORF">Q5H93_22975</name>
</gene>
<protein>
    <submittedName>
        <fullName evidence="1">DUF4276 family protein</fullName>
    </submittedName>
</protein>
<comment type="caution">
    <text evidence="1">The sequence shown here is derived from an EMBL/GenBank/DDBJ whole genome shotgun (WGS) entry which is preliminary data.</text>
</comment>
<dbReference type="RefSeq" id="WP_305009072.1">
    <property type="nucleotide sequence ID" value="NZ_JAUQSY010000023.1"/>
</dbReference>
<dbReference type="InterPro" id="IPR025455">
    <property type="entry name" value="DUF4276"/>
</dbReference>
<name>A0ABT9BHA2_9BACT</name>
<reference evidence="1" key="1">
    <citation type="submission" date="2023-07" db="EMBL/GenBank/DDBJ databases">
        <authorList>
            <person name="Kim M.K."/>
        </authorList>
    </citation>
    <scope>NUCLEOTIDE SEQUENCE</scope>
    <source>
        <strain evidence="1">ASUV-10-1</strain>
    </source>
</reference>
<accession>A0ABT9BHA2</accession>
<sequence length="211" mass="23331">MHHLLVWVEGDGDQAAAPLLLKKLLKRAQRFDWNVPQPIKVGEMPKLRKVLPKRAAEVGIKARAGVCHAVLVLLDLDDAQACPVTEAQGLATTLATYRLPVPVAVVLARREYEEWLVASLPTIAPHTPLLPDSLRRDYPAEGKRDVKGWLQTHMEVAYKPPLHQPEFTRHLDPALASAECRSFRRLETALAWLLTLAAAPPATQQGAVSPH</sequence>
<evidence type="ECO:0000313" key="2">
    <source>
        <dbReference type="Proteomes" id="UP001176429"/>
    </source>
</evidence>
<proteinExistence type="predicted"/>
<evidence type="ECO:0000313" key="1">
    <source>
        <dbReference type="EMBL" id="MDO7877621.1"/>
    </source>
</evidence>
<dbReference type="Pfam" id="PF14103">
    <property type="entry name" value="DUF4276"/>
    <property type="match status" value="1"/>
</dbReference>
<dbReference type="Proteomes" id="UP001176429">
    <property type="component" value="Unassembled WGS sequence"/>
</dbReference>
<keyword evidence="2" id="KW-1185">Reference proteome</keyword>